<dbReference type="InterPro" id="IPR036866">
    <property type="entry name" value="RibonucZ/Hydroxyglut_hydro"/>
</dbReference>
<dbReference type="OrthoDB" id="332863at2759"/>
<dbReference type="InterPro" id="IPR001279">
    <property type="entry name" value="Metallo-B-lactamas"/>
</dbReference>
<gene>
    <name evidence="3" type="ORF">NW766_007072</name>
</gene>
<evidence type="ECO:0000313" key="4">
    <source>
        <dbReference type="Proteomes" id="UP001152130"/>
    </source>
</evidence>
<dbReference type="AlphaFoldDB" id="A0A9W8PMJ9"/>
<dbReference type="EMBL" id="JAPDHF010000010">
    <property type="protein sequence ID" value="KAJ4011772.1"/>
    <property type="molecule type" value="Genomic_DNA"/>
</dbReference>
<comment type="caution">
    <text evidence="3">The sequence shown here is derived from an EMBL/GenBank/DDBJ whole genome shotgun (WGS) entry which is preliminary data.</text>
</comment>
<proteinExistence type="predicted"/>
<dbReference type="PANTHER" id="PTHR43546">
    <property type="entry name" value="UPF0173 METAL-DEPENDENT HYDROLASE MJ1163-RELATED"/>
    <property type="match status" value="1"/>
</dbReference>
<sequence>MSSLPKEFKSKISITHVTTATAVVEIDDVKFITDPIFDEAPRDYDLSHLAGMEPGEVVLTVKDGPHLSIKQLPIIDCILLSHEDHVDNLDETGRQLLLGRRVFTTPDGAKNLSDYPGVSALQPWQTLKFRLAGEEWSITGVPCVHVPGGEVTGFLLHKESFGISPDGRPNVFYFSGDTVLLEGEFKKLREKYHVVVALVNLGQAMSPNPESPTGFSQITMGGTDAVRMCEILEADLVVPMHFESWTHFTQDGKALKEVFDAGGISDKVKWLTSGSKVQII</sequence>
<dbReference type="InterPro" id="IPR050114">
    <property type="entry name" value="UPF0173_UPF0282_UlaG_hydrolase"/>
</dbReference>
<organism evidence="3 4">
    <name type="scientific">Fusarium irregulare</name>
    <dbReference type="NCBI Taxonomy" id="2494466"/>
    <lineage>
        <taxon>Eukaryota</taxon>
        <taxon>Fungi</taxon>
        <taxon>Dikarya</taxon>
        <taxon>Ascomycota</taxon>
        <taxon>Pezizomycotina</taxon>
        <taxon>Sordariomycetes</taxon>
        <taxon>Hypocreomycetidae</taxon>
        <taxon>Hypocreales</taxon>
        <taxon>Nectriaceae</taxon>
        <taxon>Fusarium</taxon>
        <taxon>Fusarium incarnatum-equiseti species complex</taxon>
    </lineage>
</organism>
<evidence type="ECO:0000256" key="1">
    <source>
        <dbReference type="ARBA" id="ARBA00022801"/>
    </source>
</evidence>
<accession>A0A9W8PMJ9</accession>
<name>A0A9W8PMJ9_9HYPO</name>
<dbReference type="SUPFAM" id="SSF56281">
    <property type="entry name" value="Metallo-hydrolase/oxidoreductase"/>
    <property type="match status" value="1"/>
</dbReference>
<keyword evidence="4" id="KW-1185">Reference proteome</keyword>
<protein>
    <recommendedName>
        <fullName evidence="2">Metallo-beta-lactamase domain-containing protein</fullName>
    </recommendedName>
</protein>
<dbReference type="Gene3D" id="3.60.15.10">
    <property type="entry name" value="Ribonuclease Z/Hydroxyacylglutathione hydrolase-like"/>
    <property type="match status" value="1"/>
</dbReference>
<dbReference type="Pfam" id="PF12706">
    <property type="entry name" value="Lactamase_B_2"/>
    <property type="match status" value="1"/>
</dbReference>
<dbReference type="GO" id="GO:0016787">
    <property type="term" value="F:hydrolase activity"/>
    <property type="evidence" value="ECO:0007669"/>
    <property type="project" value="UniProtKB-KW"/>
</dbReference>
<evidence type="ECO:0000259" key="2">
    <source>
        <dbReference type="Pfam" id="PF12706"/>
    </source>
</evidence>
<dbReference type="Proteomes" id="UP001152130">
    <property type="component" value="Unassembled WGS sequence"/>
</dbReference>
<evidence type="ECO:0000313" key="3">
    <source>
        <dbReference type="EMBL" id="KAJ4011772.1"/>
    </source>
</evidence>
<feature type="domain" description="Metallo-beta-lactamase" evidence="2">
    <location>
        <begin position="68"/>
        <end position="242"/>
    </location>
</feature>
<reference evidence="3" key="1">
    <citation type="submission" date="2022-10" db="EMBL/GenBank/DDBJ databases">
        <title>Fusarium specimens isolated from Avocado Roots.</title>
        <authorList>
            <person name="Stajich J."/>
            <person name="Roper C."/>
            <person name="Heimlech-Rivalta G."/>
        </authorList>
    </citation>
    <scope>NUCLEOTIDE SEQUENCE</scope>
    <source>
        <strain evidence="3">CF00143</strain>
    </source>
</reference>
<dbReference type="PANTHER" id="PTHR43546:SF9">
    <property type="entry name" value="L-ASCORBATE-6-PHOSPHATE LACTONASE ULAG-RELATED"/>
    <property type="match status" value="1"/>
</dbReference>
<keyword evidence="1" id="KW-0378">Hydrolase</keyword>